<proteinExistence type="predicted"/>
<keyword evidence="5" id="KW-1185">Reference proteome</keyword>
<dbReference type="Proteomes" id="UP000094455">
    <property type="component" value="Unassembled WGS sequence"/>
</dbReference>
<dbReference type="AlphaFoldDB" id="A0A1E3NTL2"/>
<protein>
    <recommendedName>
        <fullName evidence="3">RRM domain-containing protein</fullName>
    </recommendedName>
</protein>
<accession>A0A1E3NTL2</accession>
<dbReference type="InterPro" id="IPR012677">
    <property type="entry name" value="Nucleotide-bd_a/b_plait_sf"/>
</dbReference>
<dbReference type="PANTHER" id="PTHR23189">
    <property type="entry name" value="RNA RECOGNITION MOTIF-CONTAINING"/>
    <property type="match status" value="1"/>
</dbReference>
<keyword evidence="1 2" id="KW-0694">RNA-binding</keyword>
<evidence type="ECO:0000256" key="2">
    <source>
        <dbReference type="PROSITE-ProRule" id="PRU00176"/>
    </source>
</evidence>
<organism evidence="4 5">
    <name type="scientific">Pichia membranifaciens NRRL Y-2026</name>
    <dbReference type="NCBI Taxonomy" id="763406"/>
    <lineage>
        <taxon>Eukaryota</taxon>
        <taxon>Fungi</taxon>
        <taxon>Dikarya</taxon>
        <taxon>Ascomycota</taxon>
        <taxon>Saccharomycotina</taxon>
        <taxon>Pichiomycetes</taxon>
        <taxon>Pichiales</taxon>
        <taxon>Pichiaceae</taxon>
        <taxon>Pichia</taxon>
    </lineage>
</organism>
<dbReference type="Gene3D" id="3.30.70.330">
    <property type="match status" value="1"/>
</dbReference>
<dbReference type="InterPro" id="IPR035979">
    <property type="entry name" value="RBD_domain_sf"/>
</dbReference>
<evidence type="ECO:0000313" key="4">
    <source>
        <dbReference type="EMBL" id="ODQ49018.1"/>
    </source>
</evidence>
<dbReference type="Pfam" id="PF04059">
    <property type="entry name" value="RRM_2"/>
    <property type="match status" value="1"/>
</dbReference>
<dbReference type="EMBL" id="KV454001">
    <property type="protein sequence ID" value="ODQ49018.1"/>
    <property type="molecule type" value="Genomic_DNA"/>
</dbReference>
<sequence length="124" mass="14824">MIKNIPNKVKHEELKDFIDATNFGDYQFLYLRIDFENHCNVGYAFVSFKDPLNIIPFYQRRHEKKWKKFNSEKVCQLAYAKVQGMSNLIYKFKDSKVMSNNPNYRPRIYHTDGAFIGQEMPFPN</sequence>
<dbReference type="PROSITE" id="PS50102">
    <property type="entry name" value="RRM"/>
    <property type="match status" value="1"/>
</dbReference>
<name>A0A1E3NTL2_9ASCO</name>
<evidence type="ECO:0000259" key="3">
    <source>
        <dbReference type="PROSITE" id="PS50102"/>
    </source>
</evidence>
<dbReference type="OrthoDB" id="3987597at2759"/>
<evidence type="ECO:0000256" key="1">
    <source>
        <dbReference type="ARBA" id="ARBA00022884"/>
    </source>
</evidence>
<dbReference type="RefSeq" id="XP_019020131.1">
    <property type="nucleotide sequence ID" value="XM_019162547.1"/>
</dbReference>
<gene>
    <name evidence="4" type="ORF">PICMEDRAFT_28574</name>
</gene>
<dbReference type="InterPro" id="IPR007201">
    <property type="entry name" value="Mei2-like_Rrm_C"/>
</dbReference>
<reference evidence="4 5" key="1">
    <citation type="journal article" date="2016" name="Proc. Natl. Acad. Sci. U.S.A.">
        <title>Comparative genomics of biotechnologically important yeasts.</title>
        <authorList>
            <person name="Riley R."/>
            <person name="Haridas S."/>
            <person name="Wolfe K.H."/>
            <person name="Lopes M.R."/>
            <person name="Hittinger C.T."/>
            <person name="Goeker M."/>
            <person name="Salamov A.A."/>
            <person name="Wisecaver J.H."/>
            <person name="Long T.M."/>
            <person name="Calvey C.H."/>
            <person name="Aerts A.L."/>
            <person name="Barry K.W."/>
            <person name="Choi C."/>
            <person name="Clum A."/>
            <person name="Coughlan A.Y."/>
            <person name="Deshpande S."/>
            <person name="Douglass A.P."/>
            <person name="Hanson S.J."/>
            <person name="Klenk H.-P."/>
            <person name="LaButti K.M."/>
            <person name="Lapidus A."/>
            <person name="Lindquist E.A."/>
            <person name="Lipzen A.M."/>
            <person name="Meier-Kolthoff J.P."/>
            <person name="Ohm R.A."/>
            <person name="Otillar R.P."/>
            <person name="Pangilinan J.L."/>
            <person name="Peng Y."/>
            <person name="Rokas A."/>
            <person name="Rosa C.A."/>
            <person name="Scheuner C."/>
            <person name="Sibirny A.A."/>
            <person name="Slot J.C."/>
            <person name="Stielow J.B."/>
            <person name="Sun H."/>
            <person name="Kurtzman C.P."/>
            <person name="Blackwell M."/>
            <person name="Grigoriev I.V."/>
            <person name="Jeffries T.W."/>
        </authorList>
    </citation>
    <scope>NUCLEOTIDE SEQUENCE [LARGE SCALE GENOMIC DNA]</scope>
    <source>
        <strain evidence="4 5">NRRL Y-2026</strain>
    </source>
</reference>
<dbReference type="GO" id="GO:0003723">
    <property type="term" value="F:RNA binding"/>
    <property type="evidence" value="ECO:0007669"/>
    <property type="project" value="UniProtKB-UniRule"/>
</dbReference>
<dbReference type="SUPFAM" id="SSF54928">
    <property type="entry name" value="RNA-binding domain, RBD"/>
    <property type="match status" value="1"/>
</dbReference>
<dbReference type="InterPro" id="IPR000504">
    <property type="entry name" value="RRM_dom"/>
</dbReference>
<dbReference type="GeneID" id="30179234"/>
<feature type="domain" description="RRM" evidence="3">
    <location>
        <begin position="1"/>
        <end position="82"/>
    </location>
</feature>
<evidence type="ECO:0000313" key="5">
    <source>
        <dbReference type="Proteomes" id="UP000094455"/>
    </source>
</evidence>